<evidence type="ECO:0000256" key="1">
    <source>
        <dbReference type="ARBA" id="ARBA00010164"/>
    </source>
</evidence>
<evidence type="ECO:0000259" key="4">
    <source>
        <dbReference type="Pfam" id="PF07804"/>
    </source>
</evidence>
<accession>A0A345JQ24</accession>
<protein>
    <submittedName>
        <fullName evidence="6">Type II toxin-antitoxin system HipA family toxin</fullName>
    </submittedName>
</protein>
<keyword evidence="2" id="KW-0808">Transferase</keyword>
<dbReference type="NCBIfam" id="TIGR03071">
    <property type="entry name" value="couple_hipA"/>
    <property type="match status" value="1"/>
</dbReference>
<dbReference type="PANTHER" id="PTHR37419">
    <property type="entry name" value="SERINE/THREONINE-PROTEIN KINASE TOXIN HIPA"/>
    <property type="match status" value="1"/>
</dbReference>
<feature type="domain" description="HipA N-terminal subdomain 1" evidence="5">
    <location>
        <begin position="4"/>
        <end position="98"/>
    </location>
</feature>
<dbReference type="EMBL" id="CP022375">
    <property type="protein sequence ID" value="AXH29420.1"/>
    <property type="molecule type" value="Genomic_DNA"/>
</dbReference>
<feature type="domain" description="HipA-like C-terminal" evidence="4">
    <location>
        <begin position="135"/>
        <end position="349"/>
    </location>
</feature>
<dbReference type="OrthoDB" id="9805913at2"/>
<evidence type="ECO:0000259" key="5">
    <source>
        <dbReference type="Pfam" id="PF13657"/>
    </source>
</evidence>
<sequence>MDKLQVKVIDKQIGCLIYSDNEYVFDYSSDIASDFVSLTMPVRAKDYIHSKLHPIFEMNLPEGYLLSIIKKHFAKITNINDFVLLKLMFPSIRGRISYDNTDVVKDELFLDDVLHSENKNLFDELVSRFALRSPLSGVQPKVLVNITEKATLKVNNYIIKSWGQEYKELALNEYYCMLAVKKAGIPTPEFYISDDEKLFVMKRFDILDDDSCLGFEDMCVLMAKHRDDKYDGTCEQIVKTIKTFVSPSNRRAALINFFKMTVMNYLLKNGDAHLKNFGLLYRDIYNIDLAPAYDVVCTTAYIDKDIPALHLLGSKKWWGKKFLLKFGITHCDLGKAEVDKYFDECINSVKLVVEIMKNRLAKETNQDKVIILNKMINIFESNISND</sequence>
<dbReference type="Pfam" id="PF07804">
    <property type="entry name" value="HipA_C"/>
    <property type="match status" value="1"/>
</dbReference>
<evidence type="ECO:0000313" key="7">
    <source>
        <dbReference type="Proteomes" id="UP000253862"/>
    </source>
</evidence>
<dbReference type="PANTHER" id="PTHR37419:SF1">
    <property type="entry name" value="SERINE_THREONINE-PROTEIN KINASE TOXIN HIPA"/>
    <property type="match status" value="1"/>
</dbReference>
<organism evidence="6 7">
    <name type="scientific">Francisella opportunistica</name>
    <dbReference type="NCBI Taxonomy" id="2016517"/>
    <lineage>
        <taxon>Bacteria</taxon>
        <taxon>Pseudomonadati</taxon>
        <taxon>Pseudomonadota</taxon>
        <taxon>Gammaproteobacteria</taxon>
        <taxon>Thiotrichales</taxon>
        <taxon>Francisellaceae</taxon>
        <taxon>Francisella</taxon>
    </lineage>
</organism>
<dbReference type="Proteomes" id="UP000253862">
    <property type="component" value="Chromosome"/>
</dbReference>
<keyword evidence="3" id="KW-0418">Kinase</keyword>
<reference evidence="6 7" key="1">
    <citation type="submission" date="2017-07" db="EMBL/GenBank/DDBJ databases">
        <title>Complete genome sequences and comparative analysis of the novel pathogen Francisella opportunistica.</title>
        <authorList>
            <person name="Dietrich E.A."/>
            <person name="Kingry L.C."/>
            <person name="Petersen J.M."/>
        </authorList>
    </citation>
    <scope>NUCLEOTIDE SEQUENCE [LARGE SCALE GENOMIC DNA]</scope>
    <source>
        <strain evidence="6 7">14-2155</strain>
    </source>
</reference>
<keyword evidence="7" id="KW-1185">Reference proteome</keyword>
<proteinExistence type="inferred from homology"/>
<comment type="similarity">
    <text evidence="1">Belongs to the HipA Ser/Thr kinase family.</text>
</comment>
<dbReference type="AlphaFoldDB" id="A0A345JQ24"/>
<dbReference type="InterPro" id="IPR017508">
    <property type="entry name" value="HipA_N1"/>
</dbReference>
<dbReference type="GO" id="GO:0004674">
    <property type="term" value="F:protein serine/threonine kinase activity"/>
    <property type="evidence" value="ECO:0007669"/>
    <property type="project" value="TreeGrafter"/>
</dbReference>
<gene>
    <name evidence="6" type="ORF">CGC43_01865</name>
</gene>
<dbReference type="KEGG" id="foo:CGC45_01850"/>
<evidence type="ECO:0000256" key="3">
    <source>
        <dbReference type="ARBA" id="ARBA00022777"/>
    </source>
</evidence>
<dbReference type="RefSeq" id="WP_071628707.1">
    <property type="nucleotide sequence ID" value="NZ_CP022375.1"/>
</dbReference>
<dbReference type="Pfam" id="PF13657">
    <property type="entry name" value="Couple_hipA"/>
    <property type="match status" value="1"/>
</dbReference>
<name>A0A345JQ24_9GAMM</name>
<dbReference type="Gene3D" id="1.10.1070.20">
    <property type="match status" value="1"/>
</dbReference>
<evidence type="ECO:0000313" key="6">
    <source>
        <dbReference type="EMBL" id="AXH29420.1"/>
    </source>
</evidence>
<dbReference type="InterPro" id="IPR052028">
    <property type="entry name" value="HipA_Ser/Thr_kinase"/>
</dbReference>
<dbReference type="InterPro" id="IPR012893">
    <property type="entry name" value="HipA-like_C"/>
</dbReference>
<dbReference type="GO" id="GO:0005829">
    <property type="term" value="C:cytosol"/>
    <property type="evidence" value="ECO:0007669"/>
    <property type="project" value="TreeGrafter"/>
</dbReference>
<evidence type="ECO:0000256" key="2">
    <source>
        <dbReference type="ARBA" id="ARBA00022679"/>
    </source>
</evidence>